<feature type="domain" description="Gfo/Idh/MocA-like oxidoreductase N-terminal" evidence="2">
    <location>
        <begin position="49"/>
        <end position="168"/>
    </location>
</feature>
<dbReference type="SUPFAM" id="SSF55347">
    <property type="entry name" value="Glyceraldehyde-3-phosphate dehydrogenase-like, C-terminal domain"/>
    <property type="match status" value="1"/>
</dbReference>
<evidence type="ECO:0000256" key="1">
    <source>
        <dbReference type="SAM" id="MobiDB-lite"/>
    </source>
</evidence>
<evidence type="ECO:0000259" key="3">
    <source>
        <dbReference type="Pfam" id="PF19051"/>
    </source>
</evidence>
<evidence type="ECO:0000259" key="2">
    <source>
        <dbReference type="Pfam" id="PF01408"/>
    </source>
</evidence>
<evidence type="ECO:0000313" key="5">
    <source>
        <dbReference type="Proteomes" id="UP000223749"/>
    </source>
</evidence>
<name>A0A2D1UC57_9SPHI</name>
<accession>A0A2D1UC57</accession>
<feature type="region of interest" description="Disordered" evidence="1">
    <location>
        <begin position="369"/>
        <end position="391"/>
    </location>
</feature>
<dbReference type="Gene3D" id="3.40.50.720">
    <property type="entry name" value="NAD(P)-binding Rossmann-like Domain"/>
    <property type="match status" value="1"/>
</dbReference>
<dbReference type="InterPro" id="IPR036291">
    <property type="entry name" value="NAD(P)-bd_dom_sf"/>
</dbReference>
<dbReference type="AlphaFoldDB" id="A0A2D1UC57"/>
<dbReference type="Proteomes" id="UP000223749">
    <property type="component" value="Chromosome"/>
</dbReference>
<dbReference type="Pfam" id="PF01408">
    <property type="entry name" value="GFO_IDH_MocA"/>
    <property type="match status" value="1"/>
</dbReference>
<protein>
    <submittedName>
        <fullName evidence="4">Oxidoreductase</fullName>
    </submittedName>
</protein>
<keyword evidence="5" id="KW-1185">Reference proteome</keyword>
<dbReference type="OrthoDB" id="726883at2"/>
<dbReference type="GO" id="GO:0000166">
    <property type="term" value="F:nucleotide binding"/>
    <property type="evidence" value="ECO:0007669"/>
    <property type="project" value="InterPro"/>
</dbReference>
<evidence type="ECO:0000313" key="4">
    <source>
        <dbReference type="EMBL" id="ATP59141.1"/>
    </source>
</evidence>
<feature type="domain" description="Gfo/Idh/MocA-like oxidoreductase bacterial type C-terminal" evidence="3">
    <location>
        <begin position="215"/>
        <end position="282"/>
    </location>
</feature>
<dbReference type="Gene3D" id="3.30.360.10">
    <property type="entry name" value="Dihydrodipicolinate Reductase, domain 2"/>
    <property type="match status" value="1"/>
</dbReference>
<proteinExistence type="predicted"/>
<dbReference type="InterPro" id="IPR000683">
    <property type="entry name" value="Gfo/Idh/MocA-like_OxRdtase_N"/>
</dbReference>
<organism evidence="4 5">
    <name type="scientific">Pedobacter ginsengisoli</name>
    <dbReference type="NCBI Taxonomy" id="363852"/>
    <lineage>
        <taxon>Bacteria</taxon>
        <taxon>Pseudomonadati</taxon>
        <taxon>Bacteroidota</taxon>
        <taxon>Sphingobacteriia</taxon>
        <taxon>Sphingobacteriales</taxon>
        <taxon>Sphingobacteriaceae</taxon>
        <taxon>Pedobacter</taxon>
    </lineage>
</organism>
<sequence>MTEDKLNSSTDNSRRNFIKTSALAAAGFMIVPRHVLGGKGFLAPSDRLQVAGVGVGGKGESDIANIYKGGKSDIAFLCDVDDRRAAGSVKRFPKAKYYKDYRQMLDKEAKNIDGVVVSTPDHNHAMIALAAMQLGKHVYVQKPLTHDIYEARVLTEAAKRYQVVTQMGNQGASGDGVRQLRDWCEAGLIGKVHTVYCWTDRPVWPQGISWPATNGVVPKELDWDLWLGSAPYKPYIDKMVPFNWRGWWDYGTGAIGDMGCHLVEPPFTILGLDTPMDVQCSVGSVYVDEFQRGYFPESCPPSSHVIMTFKETKRTKGDLQLHWMDGGIKPVRPAELGPNEAFGDNGVLFEGTKGKMICDVYGSNPRLLPLSKNEHDHTKKKTPRVPGGEDGHYTQWAEAAIAGYGKIELSSPFEIAGPLTETLLIANLAIRGTDVQKRNADGGISYPGRDIKLIWDKANLKVTNFDEVNQFVKRNYRAGWSLGA</sequence>
<dbReference type="PANTHER" id="PTHR43818:SF10">
    <property type="entry name" value="NADH-DEPENDENT DEHYDROGENASE-RELATED"/>
    <property type="match status" value="1"/>
</dbReference>
<dbReference type="InterPro" id="IPR043906">
    <property type="entry name" value="Gfo/Idh/MocA_OxRdtase_bact_C"/>
</dbReference>
<dbReference type="Pfam" id="PF19051">
    <property type="entry name" value="GFO_IDH_MocA_C2"/>
    <property type="match status" value="1"/>
</dbReference>
<dbReference type="SUPFAM" id="SSF51735">
    <property type="entry name" value="NAD(P)-binding Rossmann-fold domains"/>
    <property type="match status" value="1"/>
</dbReference>
<dbReference type="KEGG" id="pgs:CPT03_04760"/>
<dbReference type="InterPro" id="IPR006311">
    <property type="entry name" value="TAT_signal"/>
</dbReference>
<dbReference type="RefSeq" id="WP_099441012.1">
    <property type="nucleotide sequence ID" value="NZ_CP024091.1"/>
</dbReference>
<dbReference type="InterPro" id="IPR050463">
    <property type="entry name" value="Gfo/Idh/MocA_oxidrdct_glycsds"/>
</dbReference>
<reference evidence="4 5" key="1">
    <citation type="submission" date="2017-10" db="EMBL/GenBank/DDBJ databases">
        <title>Whole genome of Pedobacter ginsengisoli T01R-27 isolated from tomato rhizosphere.</title>
        <authorList>
            <person name="Weon H.-Y."/>
            <person name="Lee S.A."/>
            <person name="Sang M.K."/>
            <person name="Song J."/>
        </authorList>
    </citation>
    <scope>NUCLEOTIDE SEQUENCE [LARGE SCALE GENOMIC DNA]</scope>
    <source>
        <strain evidence="4 5">T01R-27</strain>
    </source>
</reference>
<dbReference type="PROSITE" id="PS51318">
    <property type="entry name" value="TAT"/>
    <property type="match status" value="1"/>
</dbReference>
<dbReference type="EMBL" id="CP024091">
    <property type="protein sequence ID" value="ATP59141.1"/>
    <property type="molecule type" value="Genomic_DNA"/>
</dbReference>
<gene>
    <name evidence="4" type="ORF">CPT03_04760</name>
</gene>
<dbReference type="PANTHER" id="PTHR43818">
    <property type="entry name" value="BCDNA.GH03377"/>
    <property type="match status" value="1"/>
</dbReference>